<feature type="compositionally biased region" description="Basic and acidic residues" evidence="1">
    <location>
        <begin position="245"/>
        <end position="255"/>
    </location>
</feature>
<evidence type="ECO:0000313" key="3">
    <source>
        <dbReference type="Proteomes" id="UP001590951"/>
    </source>
</evidence>
<reference evidence="2 3" key="1">
    <citation type="submission" date="2024-09" db="EMBL/GenBank/DDBJ databases">
        <title>Rethinking Asexuality: The Enigmatic Case of Functional Sexual Genes in Lepraria (Stereocaulaceae).</title>
        <authorList>
            <person name="Doellman M."/>
            <person name="Sun Y."/>
            <person name="Barcenas-Pena A."/>
            <person name="Lumbsch H.T."/>
            <person name="Grewe F."/>
        </authorList>
    </citation>
    <scope>NUCLEOTIDE SEQUENCE [LARGE SCALE GENOMIC DNA]</scope>
    <source>
        <strain evidence="2 3">Grewe 0041</strain>
    </source>
</reference>
<keyword evidence="3" id="KW-1185">Reference proteome</keyword>
<feature type="compositionally biased region" description="Basic and acidic residues" evidence="1">
    <location>
        <begin position="78"/>
        <end position="98"/>
    </location>
</feature>
<accession>A0ABR4BNZ7</accession>
<feature type="compositionally biased region" description="Basic and acidic residues" evidence="1">
    <location>
        <begin position="166"/>
        <end position="180"/>
    </location>
</feature>
<feature type="region of interest" description="Disordered" evidence="1">
    <location>
        <begin position="1"/>
        <end position="286"/>
    </location>
</feature>
<evidence type="ECO:0000313" key="2">
    <source>
        <dbReference type="EMBL" id="KAL2058731.1"/>
    </source>
</evidence>
<feature type="compositionally biased region" description="Low complexity" evidence="1">
    <location>
        <begin position="142"/>
        <end position="160"/>
    </location>
</feature>
<feature type="compositionally biased region" description="Low complexity" evidence="1">
    <location>
        <begin position="112"/>
        <end position="126"/>
    </location>
</feature>
<proteinExistence type="predicted"/>
<dbReference type="Proteomes" id="UP001590951">
    <property type="component" value="Unassembled WGS sequence"/>
</dbReference>
<sequence>MWSHTIESSKTKAPPPAHSVARTPTSPTKPLPDPPSKDESLIQSFDADGFSKTSRVHTSKKPVTVAKAPILGRTPSTRAERQLADTKHAARSGLEKRGSRVAPPATLRALAGTPVRGTRTGTPTTPASKTSRAGAGTPVRGTRTATPTSPTSRTPRVGTSAQPRPRLRDPKFTVDTKGRDGAAISQPNKSALVSKYAKQDLPIQEEDGVGERDTKEEDEQVREASVAETDTILEPDYVNVSRPPSPEEDRNKEDSTTNGDAAELTRQESNDSQQTPAKEEAELEAHEELNREIALRNETIRKLRREIGFLQTAHERKVENLEAASSEQMKALGLELDSVGETLVDLDDKYRSTVKSHEEILRSKNEEIEKISSDAPRASR</sequence>
<gene>
    <name evidence="2" type="ORF">ABVK25_000022</name>
</gene>
<name>A0ABR4BNZ7_9LECA</name>
<organism evidence="2 3">
    <name type="scientific">Lepraria finkii</name>
    <dbReference type="NCBI Taxonomy" id="1340010"/>
    <lineage>
        <taxon>Eukaryota</taxon>
        <taxon>Fungi</taxon>
        <taxon>Dikarya</taxon>
        <taxon>Ascomycota</taxon>
        <taxon>Pezizomycotina</taxon>
        <taxon>Lecanoromycetes</taxon>
        <taxon>OSLEUM clade</taxon>
        <taxon>Lecanoromycetidae</taxon>
        <taxon>Lecanorales</taxon>
        <taxon>Lecanorineae</taxon>
        <taxon>Stereocaulaceae</taxon>
        <taxon>Lepraria</taxon>
    </lineage>
</organism>
<feature type="compositionally biased region" description="Basic and acidic residues" evidence="1">
    <location>
        <begin position="277"/>
        <end position="286"/>
    </location>
</feature>
<dbReference type="EMBL" id="JBHFEH010000001">
    <property type="protein sequence ID" value="KAL2058731.1"/>
    <property type="molecule type" value="Genomic_DNA"/>
</dbReference>
<comment type="caution">
    <text evidence="2">The sequence shown here is derived from an EMBL/GenBank/DDBJ whole genome shotgun (WGS) entry which is preliminary data.</text>
</comment>
<evidence type="ECO:0000256" key="1">
    <source>
        <dbReference type="SAM" id="MobiDB-lite"/>
    </source>
</evidence>
<protein>
    <submittedName>
        <fullName evidence="2">Uncharacterized protein</fullName>
    </submittedName>
</protein>